<dbReference type="Pfam" id="PF02589">
    <property type="entry name" value="LUD_dom"/>
    <property type="match status" value="1"/>
</dbReference>
<evidence type="ECO:0000313" key="2">
    <source>
        <dbReference type="EMBL" id="MFK7160688.1"/>
    </source>
</evidence>
<protein>
    <submittedName>
        <fullName evidence="2">Lactate utilization protein</fullName>
    </submittedName>
</protein>
<dbReference type="PANTHER" id="PTHR43682">
    <property type="entry name" value="LACTATE UTILIZATION PROTEIN C"/>
    <property type="match status" value="1"/>
</dbReference>
<keyword evidence="3" id="KW-1185">Reference proteome</keyword>
<reference evidence="2 3" key="1">
    <citation type="submission" date="2024-02" db="EMBL/GenBank/DDBJ databases">
        <title>Marinospirillum sp. MEB 164 isolated from Lonar lake sediment.</title>
        <authorList>
            <person name="Joshi A."/>
            <person name="Thite S."/>
        </authorList>
    </citation>
    <scope>NUCLEOTIDE SEQUENCE [LARGE SCALE GENOMIC DNA]</scope>
    <source>
        <strain evidence="2 3">MEB164</strain>
    </source>
</reference>
<dbReference type="InterPro" id="IPR024185">
    <property type="entry name" value="FTHF_cligase-like_sf"/>
</dbReference>
<organism evidence="2 3">
    <name type="scientific">Marinospirillum alkalitolerans</name>
    <dbReference type="NCBI Taxonomy" id="3123374"/>
    <lineage>
        <taxon>Bacteria</taxon>
        <taxon>Pseudomonadati</taxon>
        <taxon>Pseudomonadota</taxon>
        <taxon>Gammaproteobacteria</taxon>
        <taxon>Oceanospirillales</taxon>
        <taxon>Oceanospirillaceae</taxon>
        <taxon>Marinospirillum</taxon>
    </lineage>
</organism>
<comment type="caution">
    <text evidence="2">The sequence shown here is derived from an EMBL/GenBank/DDBJ whole genome shotgun (WGS) entry which is preliminary data.</text>
</comment>
<gene>
    <name evidence="2" type="ORF">V6U78_06520</name>
</gene>
<evidence type="ECO:0000259" key="1">
    <source>
        <dbReference type="Pfam" id="PF02589"/>
    </source>
</evidence>
<dbReference type="EMBL" id="JBANFI010000003">
    <property type="protein sequence ID" value="MFK7160688.1"/>
    <property type="molecule type" value="Genomic_DNA"/>
</dbReference>
<feature type="domain" description="LUD" evidence="1">
    <location>
        <begin position="43"/>
        <end position="218"/>
    </location>
</feature>
<accession>A0ABW8PWN5</accession>
<dbReference type="PANTHER" id="PTHR43682:SF1">
    <property type="entry name" value="LACTATE UTILIZATION PROTEIN C"/>
    <property type="match status" value="1"/>
</dbReference>
<dbReference type="SUPFAM" id="SSF100950">
    <property type="entry name" value="NagB/RpiA/CoA transferase-like"/>
    <property type="match status" value="1"/>
</dbReference>
<dbReference type="Proteomes" id="UP001621714">
    <property type="component" value="Unassembled WGS sequence"/>
</dbReference>
<proteinExistence type="predicted"/>
<sequence>MSQARDQILQRLRAGRPADFEVPPSDFSVVRTRDWSDAEKRDLFQRKMESVHTEVHRVRDTDWVPTLLRLLAEKNLPNLWVSEHKAPGQTLKAQWHADLPSLLHDNRPIEEWKTQLFEQVSASLTTCRGAIAETGSLILWPDQHEPRLLSLVPPVHFVLLSAEHIYSTFDEAIRAQQWVSTGLPTNALLISGPSKTADIEQTLAYGVHGPRELIVLLIEADS</sequence>
<name>A0ABW8PWN5_9GAMM</name>
<dbReference type="InterPro" id="IPR003741">
    <property type="entry name" value="LUD_dom"/>
</dbReference>
<evidence type="ECO:0000313" key="3">
    <source>
        <dbReference type="Proteomes" id="UP001621714"/>
    </source>
</evidence>
<dbReference type="Gene3D" id="3.40.50.10420">
    <property type="entry name" value="NagB/RpiA/CoA transferase-like"/>
    <property type="match status" value="1"/>
</dbReference>
<dbReference type="InterPro" id="IPR037171">
    <property type="entry name" value="NagB/RpiA_transferase-like"/>
</dbReference>
<dbReference type="RefSeq" id="WP_405338638.1">
    <property type="nucleotide sequence ID" value="NZ_JBANFI010000003.1"/>
</dbReference>